<dbReference type="EMBL" id="CM037616">
    <property type="protein sequence ID" value="KAH7992800.1"/>
    <property type="molecule type" value="Genomic_DNA"/>
</dbReference>
<name>A0ACB8EKH4_9SAUR</name>
<sequence length="111" mass="12405">MDPYFCMPISYIYTNGKELGMAIANYQWPRSITFVTSFSLSLSDCTLSRAVKNILSFQSRDINAGILTTLCMLTSPSGLLIFKCFGYLDQLSPMILLNPSWADVPVCNFLP</sequence>
<protein>
    <submittedName>
        <fullName evidence="1">Uncharacterized protein</fullName>
    </submittedName>
</protein>
<accession>A0ACB8EKH4</accession>
<organism evidence="1 2">
    <name type="scientific">Sphaerodactylus townsendi</name>
    <dbReference type="NCBI Taxonomy" id="933632"/>
    <lineage>
        <taxon>Eukaryota</taxon>
        <taxon>Metazoa</taxon>
        <taxon>Chordata</taxon>
        <taxon>Craniata</taxon>
        <taxon>Vertebrata</taxon>
        <taxon>Euteleostomi</taxon>
        <taxon>Lepidosauria</taxon>
        <taxon>Squamata</taxon>
        <taxon>Bifurcata</taxon>
        <taxon>Gekkota</taxon>
        <taxon>Sphaerodactylidae</taxon>
        <taxon>Sphaerodactylus</taxon>
    </lineage>
</organism>
<evidence type="ECO:0000313" key="2">
    <source>
        <dbReference type="Proteomes" id="UP000827872"/>
    </source>
</evidence>
<keyword evidence="2" id="KW-1185">Reference proteome</keyword>
<gene>
    <name evidence="1" type="ORF">K3G42_027197</name>
</gene>
<reference evidence="1" key="1">
    <citation type="submission" date="2021-08" db="EMBL/GenBank/DDBJ databases">
        <title>The first chromosome-level gecko genome reveals the dynamic sex chromosomes of Neotropical dwarf geckos (Sphaerodactylidae: Sphaerodactylus).</title>
        <authorList>
            <person name="Pinto B.J."/>
            <person name="Keating S.E."/>
            <person name="Gamble T."/>
        </authorList>
    </citation>
    <scope>NUCLEOTIDE SEQUENCE</scope>
    <source>
        <strain evidence="1">TG3544</strain>
    </source>
</reference>
<evidence type="ECO:0000313" key="1">
    <source>
        <dbReference type="EMBL" id="KAH7992800.1"/>
    </source>
</evidence>
<proteinExistence type="predicted"/>
<comment type="caution">
    <text evidence="1">The sequence shown here is derived from an EMBL/GenBank/DDBJ whole genome shotgun (WGS) entry which is preliminary data.</text>
</comment>
<dbReference type="Proteomes" id="UP000827872">
    <property type="component" value="Linkage Group LG03"/>
</dbReference>